<comment type="pathway">
    <text evidence="1">Cofactor biosynthesis; thiamine diphosphate biosynthesis.</text>
</comment>
<dbReference type="InterPro" id="IPR013785">
    <property type="entry name" value="Aldolase_TIM"/>
</dbReference>
<evidence type="ECO:0000259" key="3">
    <source>
        <dbReference type="Pfam" id="PF02581"/>
    </source>
</evidence>
<dbReference type="SUPFAM" id="SSF51391">
    <property type="entry name" value="Thiamin phosphate synthase"/>
    <property type="match status" value="1"/>
</dbReference>
<dbReference type="CDD" id="cd00564">
    <property type="entry name" value="TMP_TenI"/>
    <property type="match status" value="1"/>
</dbReference>
<dbReference type="InterPro" id="IPR036206">
    <property type="entry name" value="ThiamineP_synth_sf"/>
</dbReference>
<accession>A0ABS9SE13</accession>
<dbReference type="EMBL" id="JAKWBL010000001">
    <property type="protein sequence ID" value="MCH5596594.1"/>
    <property type="molecule type" value="Genomic_DNA"/>
</dbReference>
<evidence type="ECO:0000256" key="2">
    <source>
        <dbReference type="ARBA" id="ARBA00022977"/>
    </source>
</evidence>
<dbReference type="Gene3D" id="3.20.20.70">
    <property type="entry name" value="Aldolase class I"/>
    <property type="match status" value="1"/>
</dbReference>
<keyword evidence="5" id="KW-1185">Reference proteome</keyword>
<proteinExistence type="predicted"/>
<dbReference type="Pfam" id="PF02581">
    <property type="entry name" value="TMP-TENI"/>
    <property type="match status" value="1"/>
</dbReference>
<dbReference type="InterPro" id="IPR022998">
    <property type="entry name" value="ThiamineP_synth_TenI"/>
</dbReference>
<dbReference type="PANTHER" id="PTHR20857">
    <property type="entry name" value="THIAMINE-PHOSPHATE PYROPHOSPHORYLASE"/>
    <property type="match status" value="1"/>
</dbReference>
<name>A0ABS9SE13_9BACT</name>
<feature type="domain" description="Thiamine phosphate synthase/TenI" evidence="3">
    <location>
        <begin position="5"/>
        <end position="161"/>
    </location>
</feature>
<sequence>MASEKIVAIQIWDHFKQEQCPLTLINEVCEISHSFSIPVFINNKWELFKTTKLDGVHFDEIPEDLELIKKQIDRNFLWGLTCNNDLTTVRWAADNNADYISFCSMFPSLSANSCELVVFDTIKEAKTIFKKPVFLAGGITPENIRELKELDFTGVAVISGIMKSDDPVTAVEAYYNNL</sequence>
<organism evidence="4 5">
    <name type="scientific">Niabella ginsengisoli</name>
    <dbReference type="NCBI Taxonomy" id="522298"/>
    <lineage>
        <taxon>Bacteria</taxon>
        <taxon>Pseudomonadati</taxon>
        <taxon>Bacteroidota</taxon>
        <taxon>Chitinophagia</taxon>
        <taxon>Chitinophagales</taxon>
        <taxon>Chitinophagaceae</taxon>
        <taxon>Niabella</taxon>
    </lineage>
</organism>
<evidence type="ECO:0000313" key="4">
    <source>
        <dbReference type="EMBL" id="MCH5596594.1"/>
    </source>
</evidence>
<keyword evidence="2" id="KW-0784">Thiamine biosynthesis</keyword>
<protein>
    <submittedName>
        <fullName evidence="4">Thiamine phosphate synthase</fullName>
    </submittedName>
</protein>
<dbReference type="Proteomes" id="UP001202248">
    <property type="component" value="Unassembled WGS sequence"/>
</dbReference>
<evidence type="ECO:0000256" key="1">
    <source>
        <dbReference type="ARBA" id="ARBA00004948"/>
    </source>
</evidence>
<comment type="caution">
    <text evidence="4">The sequence shown here is derived from an EMBL/GenBank/DDBJ whole genome shotgun (WGS) entry which is preliminary data.</text>
</comment>
<dbReference type="PANTHER" id="PTHR20857:SF23">
    <property type="entry name" value="THIAMINE BIOSYNTHETIC BIFUNCTIONAL ENZYME"/>
    <property type="match status" value="1"/>
</dbReference>
<gene>
    <name evidence="4" type="ORF">MKP09_00945</name>
</gene>
<evidence type="ECO:0000313" key="5">
    <source>
        <dbReference type="Proteomes" id="UP001202248"/>
    </source>
</evidence>
<reference evidence="4 5" key="1">
    <citation type="submission" date="2022-02" db="EMBL/GenBank/DDBJ databases">
        <authorList>
            <person name="Min J."/>
        </authorList>
    </citation>
    <scope>NUCLEOTIDE SEQUENCE [LARGE SCALE GENOMIC DNA]</scope>
    <source>
        <strain evidence="4 5">GR10-1</strain>
    </source>
</reference>